<organism evidence="1">
    <name type="scientific">Myoviridae sp. cthAo37</name>
    <dbReference type="NCBI Taxonomy" id="2827701"/>
    <lineage>
        <taxon>Viruses</taxon>
        <taxon>Duplodnaviria</taxon>
        <taxon>Heunggongvirae</taxon>
        <taxon>Uroviricota</taxon>
        <taxon>Caudoviricetes</taxon>
    </lineage>
</organism>
<dbReference type="EMBL" id="BK032529">
    <property type="protein sequence ID" value="DAF46003.1"/>
    <property type="molecule type" value="Genomic_DNA"/>
</dbReference>
<evidence type="ECO:0000313" key="1">
    <source>
        <dbReference type="EMBL" id="DAF46003.1"/>
    </source>
</evidence>
<accession>A0A8S5S5B8</accession>
<proteinExistence type="predicted"/>
<name>A0A8S5S5B8_9CAUD</name>
<protein>
    <submittedName>
        <fullName evidence="1">Uncharacterized protein</fullName>
    </submittedName>
</protein>
<reference evidence="1" key="1">
    <citation type="journal article" date="2021" name="Proc. Natl. Acad. Sci. U.S.A.">
        <title>A Catalog of Tens of Thousands of Viruses from Human Metagenomes Reveals Hidden Associations with Chronic Diseases.</title>
        <authorList>
            <person name="Tisza M.J."/>
            <person name="Buck C.B."/>
        </authorList>
    </citation>
    <scope>NUCLEOTIDE SEQUENCE</scope>
    <source>
        <strain evidence="1">CthAo37</strain>
    </source>
</reference>
<sequence>MLYLCIGDYRGRTLAGFFTYVQGRHAQYVENLLYRVYVTDALQKICENTANFAGGHIMKQRYYDVAYGTPKKEEDAEEIITRIVKAAGLEVRL</sequence>